<dbReference type="PANTHER" id="PTHR10039">
    <property type="entry name" value="AMELOGENIN"/>
    <property type="match status" value="1"/>
</dbReference>
<keyword evidence="7" id="KW-1185">Reference proteome</keyword>
<dbReference type="AlphaFoldDB" id="W6YG63"/>
<evidence type="ECO:0000256" key="3">
    <source>
        <dbReference type="PROSITE-ProRule" id="PRU00221"/>
    </source>
</evidence>
<dbReference type="GeneID" id="19143027"/>
<dbReference type="PROSITE" id="PS50837">
    <property type="entry name" value="NACHT"/>
    <property type="match status" value="1"/>
</dbReference>
<evidence type="ECO:0000256" key="1">
    <source>
        <dbReference type="ARBA" id="ARBA00022574"/>
    </source>
</evidence>
<feature type="repeat" description="WD" evidence="3">
    <location>
        <begin position="741"/>
        <end position="782"/>
    </location>
</feature>
<keyword evidence="2" id="KW-0677">Repeat</keyword>
<keyword evidence="1 3" id="KW-0853">WD repeat</keyword>
<dbReference type="Proteomes" id="UP000053841">
    <property type="component" value="Unassembled WGS sequence"/>
</dbReference>
<proteinExistence type="predicted"/>
<gene>
    <name evidence="6" type="ORF">COCCADRAFT_104516</name>
</gene>
<dbReference type="InterPro" id="IPR056884">
    <property type="entry name" value="NPHP3-like_N"/>
</dbReference>
<dbReference type="Gene3D" id="2.130.10.10">
    <property type="entry name" value="YVTN repeat-like/Quinoprotein amine dehydrogenase"/>
    <property type="match status" value="1"/>
</dbReference>
<accession>W6YG63</accession>
<dbReference type="Pfam" id="PF24883">
    <property type="entry name" value="NPHP3_N"/>
    <property type="match status" value="1"/>
</dbReference>
<dbReference type="Pfam" id="PF00400">
    <property type="entry name" value="WD40"/>
    <property type="match status" value="2"/>
</dbReference>
<dbReference type="PROSITE" id="PS50294">
    <property type="entry name" value="WD_REPEATS_REGION"/>
    <property type="match status" value="2"/>
</dbReference>
<dbReference type="InterPro" id="IPR015943">
    <property type="entry name" value="WD40/YVTN_repeat-like_dom_sf"/>
</dbReference>
<evidence type="ECO:0000256" key="4">
    <source>
        <dbReference type="SAM" id="Coils"/>
    </source>
</evidence>
<dbReference type="EMBL" id="KI964711">
    <property type="protein sequence ID" value="EUC30191.1"/>
    <property type="molecule type" value="Genomic_DNA"/>
</dbReference>
<evidence type="ECO:0000313" key="6">
    <source>
        <dbReference type="EMBL" id="EUC30191.1"/>
    </source>
</evidence>
<dbReference type="OrthoDB" id="674604at2759"/>
<evidence type="ECO:0000259" key="5">
    <source>
        <dbReference type="PROSITE" id="PS50837"/>
    </source>
</evidence>
<dbReference type="Gene3D" id="3.40.50.300">
    <property type="entry name" value="P-loop containing nucleotide triphosphate hydrolases"/>
    <property type="match status" value="1"/>
</dbReference>
<dbReference type="InterPro" id="IPR001680">
    <property type="entry name" value="WD40_rpt"/>
</dbReference>
<dbReference type="KEGG" id="bze:COCCADRAFT_104516"/>
<feature type="domain" description="NACHT" evidence="5">
    <location>
        <begin position="197"/>
        <end position="346"/>
    </location>
</feature>
<protein>
    <recommendedName>
        <fullName evidence="5">NACHT domain-containing protein</fullName>
    </recommendedName>
</protein>
<dbReference type="eggNOG" id="KOG0266">
    <property type="taxonomic scope" value="Eukaryota"/>
</dbReference>
<dbReference type="HOGENOM" id="CLU_000288_6_16_1"/>
<dbReference type="InterPro" id="IPR027417">
    <property type="entry name" value="P-loop_NTPase"/>
</dbReference>
<dbReference type="SMART" id="SM00320">
    <property type="entry name" value="WD40"/>
    <property type="match status" value="3"/>
</dbReference>
<dbReference type="RefSeq" id="XP_007715516.1">
    <property type="nucleotide sequence ID" value="XM_007717326.1"/>
</dbReference>
<feature type="repeat" description="WD" evidence="3">
    <location>
        <begin position="783"/>
        <end position="824"/>
    </location>
</feature>
<dbReference type="STRING" id="930089.W6YG63"/>
<sequence>MDGLSGAASVIAVIDISAKIVSICMQYSIAVNDAKEDIERVQKKADAINCTLEKIRQLLDSQDKTRLSATQSLFDSLQQCLNELKDLKLKLEPGKTRSAMSRYGLRALKWPFKSKQVDKIVSNLSGYEQTFNLALQVDQTTTMISIDRKLDLSKLSVATGACFNSHDEEHNARCLPNTRTQLLDEIVTWANDKNSKCIFWLSGMAGTGKSTIARTIAQSFASNGQLGASFFFKQGEGERGNASRFFPTIATDLATCEPGMLPGLREALDNDSNISQKTLTDQFENLVLKPLQKIQQPCSRALARVIIIDALDECEQEEDTRTILRLLARAKDIHPIALRIVVTSRPELHIRLGFKEISNSTYQDLILHEVPRSTVEHDIRLFLEHELNIIRKERMLALDWPTEQQILELVELATPLFIYAATVCRYIGGKGSNPTAFLIKVLQYRKANFSKLDQTYLPVLDQLLYEQEEDDKETWLQNFREIVGSLVLLENPLSAVSLSHLLQVPQEEVKSHLESLHSVLNVPNDENAPTRLLHLSFREFLFAPQKQGKSPFWIDQTNTHKKLATRCLERMSGSHGLHENMCNLSGPGVLKSEIDKGTIASCLPSDLQYACYYWVHHLVQSKQTIADGDTMHVFLRNHFLHWIEAMSLMSDPSSCYRLICDLKATIDLFATNIWTFLCDAEQFVETFSTILRRAPLQVYYSALAFASESSMIRQTFMSKLPEKVHMVAMNEAGQDASGNLIGGHSRRITDVAFSPDSQIVASASRDKTVRLWKVATGKCHRVLGDHSHRFTAVAFSPDGQLLASASEDGIVWLWEVATGVCRITLNGLSGYVYFIRFSPDGQSLYTNQGDFALNQTNSVPAVPSLPSQPGFFRPRQHWLPNDQQPILFLPVGYRTRATATSNGTICLGLKSGRVILLTIKVPKIHIPPPIVIF</sequence>
<dbReference type="InterPro" id="IPR019775">
    <property type="entry name" value="WD40_repeat_CS"/>
</dbReference>
<dbReference type="SUPFAM" id="SSF52540">
    <property type="entry name" value="P-loop containing nucleoside triphosphate hydrolases"/>
    <property type="match status" value="1"/>
</dbReference>
<dbReference type="InterPro" id="IPR007111">
    <property type="entry name" value="NACHT_NTPase"/>
</dbReference>
<organism evidence="6 7">
    <name type="scientific">Cochliobolus carbonum (strain 26-R-13)</name>
    <name type="common">Maize leaf spot fungus</name>
    <name type="synonym">Bipolaris zeicola</name>
    <dbReference type="NCBI Taxonomy" id="930089"/>
    <lineage>
        <taxon>Eukaryota</taxon>
        <taxon>Fungi</taxon>
        <taxon>Dikarya</taxon>
        <taxon>Ascomycota</taxon>
        <taxon>Pezizomycotina</taxon>
        <taxon>Dothideomycetes</taxon>
        <taxon>Pleosporomycetidae</taxon>
        <taxon>Pleosporales</taxon>
        <taxon>Pleosporineae</taxon>
        <taxon>Pleosporaceae</taxon>
        <taxon>Bipolaris</taxon>
    </lineage>
</organism>
<name>W6YG63_COCC2</name>
<dbReference type="PROSITE" id="PS00678">
    <property type="entry name" value="WD_REPEATS_1"/>
    <property type="match status" value="1"/>
</dbReference>
<evidence type="ECO:0000256" key="2">
    <source>
        <dbReference type="ARBA" id="ARBA00022737"/>
    </source>
</evidence>
<dbReference type="PANTHER" id="PTHR10039:SF16">
    <property type="entry name" value="GPI INOSITOL-DEACYLASE"/>
    <property type="match status" value="1"/>
</dbReference>
<dbReference type="InterPro" id="IPR036322">
    <property type="entry name" value="WD40_repeat_dom_sf"/>
</dbReference>
<dbReference type="PROSITE" id="PS50082">
    <property type="entry name" value="WD_REPEATS_2"/>
    <property type="match status" value="2"/>
</dbReference>
<dbReference type="SUPFAM" id="SSF50978">
    <property type="entry name" value="WD40 repeat-like"/>
    <property type="match status" value="1"/>
</dbReference>
<evidence type="ECO:0000313" key="7">
    <source>
        <dbReference type="Proteomes" id="UP000053841"/>
    </source>
</evidence>
<reference evidence="6 7" key="1">
    <citation type="journal article" date="2013" name="PLoS Genet.">
        <title>Comparative genome structure, secondary metabolite, and effector coding capacity across Cochliobolus pathogens.</title>
        <authorList>
            <person name="Condon B.J."/>
            <person name="Leng Y."/>
            <person name="Wu D."/>
            <person name="Bushley K.E."/>
            <person name="Ohm R.A."/>
            <person name="Otillar R."/>
            <person name="Martin J."/>
            <person name="Schackwitz W."/>
            <person name="Grimwood J."/>
            <person name="MohdZainudin N."/>
            <person name="Xue C."/>
            <person name="Wang R."/>
            <person name="Manning V.A."/>
            <person name="Dhillon B."/>
            <person name="Tu Z.J."/>
            <person name="Steffenson B.J."/>
            <person name="Salamov A."/>
            <person name="Sun H."/>
            <person name="Lowry S."/>
            <person name="LaButti K."/>
            <person name="Han J."/>
            <person name="Copeland A."/>
            <person name="Lindquist E."/>
            <person name="Barry K."/>
            <person name="Schmutz J."/>
            <person name="Baker S.E."/>
            <person name="Ciuffetti L.M."/>
            <person name="Grigoriev I.V."/>
            <person name="Zhong S."/>
            <person name="Turgeon B.G."/>
        </authorList>
    </citation>
    <scope>NUCLEOTIDE SEQUENCE [LARGE SCALE GENOMIC DNA]</scope>
    <source>
        <strain evidence="6 7">26-R-13</strain>
    </source>
</reference>
<keyword evidence="4" id="KW-0175">Coiled coil</keyword>
<feature type="coiled-coil region" evidence="4">
    <location>
        <begin position="24"/>
        <end position="58"/>
    </location>
</feature>